<dbReference type="InterPro" id="IPR029787">
    <property type="entry name" value="Nucleotide_cyclase"/>
</dbReference>
<dbReference type="EC" id="3.1.4.52" evidence="1"/>
<keyword evidence="3" id="KW-1133">Transmembrane helix</keyword>
<dbReference type="SMART" id="SM00091">
    <property type="entry name" value="PAS"/>
    <property type="match status" value="2"/>
</dbReference>
<dbReference type="Proteomes" id="UP000253940">
    <property type="component" value="Chromosome"/>
</dbReference>
<dbReference type="Pfam" id="PF00990">
    <property type="entry name" value="GGDEF"/>
    <property type="match status" value="1"/>
</dbReference>
<dbReference type="Pfam" id="PF08447">
    <property type="entry name" value="PAS_3"/>
    <property type="match status" value="1"/>
</dbReference>
<dbReference type="InterPro" id="IPR035919">
    <property type="entry name" value="EAL_sf"/>
</dbReference>
<dbReference type="PROSITE" id="PS50112">
    <property type="entry name" value="PAS"/>
    <property type="match status" value="1"/>
</dbReference>
<dbReference type="Gene3D" id="3.20.20.450">
    <property type="entry name" value="EAL domain"/>
    <property type="match status" value="1"/>
</dbReference>
<dbReference type="InterPro" id="IPR000160">
    <property type="entry name" value="GGDEF_dom"/>
</dbReference>
<dbReference type="Gene3D" id="3.30.450.20">
    <property type="entry name" value="PAS domain"/>
    <property type="match status" value="2"/>
</dbReference>
<dbReference type="AlphaFoldDB" id="A0A345P6V4"/>
<dbReference type="NCBIfam" id="TIGR00254">
    <property type="entry name" value="GGDEF"/>
    <property type="match status" value="1"/>
</dbReference>
<dbReference type="SMART" id="SM00086">
    <property type="entry name" value="PAC"/>
    <property type="match status" value="2"/>
</dbReference>
<dbReference type="Pfam" id="PF00563">
    <property type="entry name" value="EAL"/>
    <property type="match status" value="1"/>
</dbReference>
<feature type="transmembrane region" description="Helical" evidence="3">
    <location>
        <begin position="27"/>
        <end position="44"/>
    </location>
</feature>
<evidence type="ECO:0000256" key="1">
    <source>
        <dbReference type="ARBA" id="ARBA00012282"/>
    </source>
</evidence>
<dbReference type="InterPro" id="IPR001610">
    <property type="entry name" value="PAC"/>
</dbReference>
<dbReference type="SUPFAM" id="SSF55073">
    <property type="entry name" value="Nucleotide cyclase"/>
    <property type="match status" value="1"/>
</dbReference>
<dbReference type="GO" id="GO:0071111">
    <property type="term" value="F:cyclic-guanylate-specific phosphodiesterase activity"/>
    <property type="evidence" value="ECO:0007669"/>
    <property type="project" value="UniProtKB-EC"/>
</dbReference>
<dbReference type="SUPFAM" id="SSF55785">
    <property type="entry name" value="PYP-like sensor domain (PAS domain)"/>
    <property type="match status" value="2"/>
</dbReference>
<dbReference type="InterPro" id="IPR052155">
    <property type="entry name" value="Biofilm_reg_signaling"/>
</dbReference>
<keyword evidence="3" id="KW-0812">Transmembrane</keyword>
<dbReference type="PANTHER" id="PTHR44757">
    <property type="entry name" value="DIGUANYLATE CYCLASE DGCP"/>
    <property type="match status" value="1"/>
</dbReference>
<reference evidence="8 9" key="1">
    <citation type="submission" date="2018-07" db="EMBL/GenBank/DDBJ databases">
        <title>Genome sequencing of Moraxellaceae gen. HYN0046.</title>
        <authorList>
            <person name="Kim M."/>
            <person name="Yi H."/>
        </authorList>
    </citation>
    <scope>NUCLEOTIDE SEQUENCE [LARGE SCALE GENOMIC DNA]</scope>
    <source>
        <strain evidence="8 9">HYN0046</strain>
    </source>
</reference>
<dbReference type="PANTHER" id="PTHR44757:SF2">
    <property type="entry name" value="BIOFILM ARCHITECTURE MAINTENANCE PROTEIN MBAA"/>
    <property type="match status" value="1"/>
</dbReference>
<dbReference type="InterPro" id="IPR035965">
    <property type="entry name" value="PAS-like_dom_sf"/>
</dbReference>
<dbReference type="OrthoDB" id="9804951at2"/>
<evidence type="ECO:0000313" key="9">
    <source>
        <dbReference type="Proteomes" id="UP000253940"/>
    </source>
</evidence>
<feature type="domain" description="GGDEF" evidence="7">
    <location>
        <begin position="559"/>
        <end position="693"/>
    </location>
</feature>
<gene>
    <name evidence="8" type="ORF">HYN46_09275</name>
</gene>
<proteinExistence type="predicted"/>
<feature type="domain" description="PAS" evidence="4">
    <location>
        <begin position="400"/>
        <end position="448"/>
    </location>
</feature>
<dbReference type="CDD" id="cd01948">
    <property type="entry name" value="EAL"/>
    <property type="match status" value="1"/>
</dbReference>
<dbReference type="EMBL" id="CP031222">
    <property type="protein sequence ID" value="AXI03013.1"/>
    <property type="molecule type" value="Genomic_DNA"/>
</dbReference>
<dbReference type="InterPro" id="IPR013655">
    <property type="entry name" value="PAS_fold_3"/>
</dbReference>
<feature type="domain" description="EAL" evidence="6">
    <location>
        <begin position="702"/>
        <end position="956"/>
    </location>
</feature>
<evidence type="ECO:0000259" key="4">
    <source>
        <dbReference type="PROSITE" id="PS50112"/>
    </source>
</evidence>
<organism evidence="8 9">
    <name type="scientific">Aquirhabdus parva</name>
    <dbReference type="NCBI Taxonomy" id="2283318"/>
    <lineage>
        <taxon>Bacteria</taxon>
        <taxon>Pseudomonadati</taxon>
        <taxon>Pseudomonadota</taxon>
        <taxon>Gammaproteobacteria</taxon>
        <taxon>Moraxellales</taxon>
        <taxon>Moraxellaceae</taxon>
        <taxon>Aquirhabdus</taxon>
    </lineage>
</organism>
<evidence type="ECO:0000259" key="7">
    <source>
        <dbReference type="PROSITE" id="PS50887"/>
    </source>
</evidence>
<dbReference type="InterPro" id="IPR043128">
    <property type="entry name" value="Rev_trsase/Diguanyl_cyclase"/>
</dbReference>
<dbReference type="Gene3D" id="3.30.70.270">
    <property type="match status" value="1"/>
</dbReference>
<dbReference type="InterPro" id="IPR000014">
    <property type="entry name" value="PAS"/>
</dbReference>
<sequence length="963" mass="109926">MSEQEDQSILMQRIWRMQIANARAHQGLLHFALLGLVLITFSFYQQFSLVDSNQLAGWTVAAISLIAVSAVLSNHINSRQHRISTEIIDIYLLVNTFVFGIIMAFGQVIFHANVAPFSTQNTLDISVNLFGFAILFSHMVGLICYTDRYRYFCTFVLTSMSPLIAQQLVRGSETLIKPNSILIDIYILFILFCGYRLHKIRTKSAWLVIRNENLIDYMESSKDHTELVNAQLEQEMRQRIYTEEKLQESNTRLEEKVRERTQDLTNSNTQLQSSQQRLEMAHSAGGIGTWDWDIAHRKMHSTNFEQILGYSDEEMESFLSDMAKIVHVEDYPIVRQAVAAHLLNHTDRYEAEFRMRHKYGYWVWIQDIGRVVERDPQTRFAKRMVGVRRNINAERLAAEGQKLSSTVFQQVAEGIFILDGKMRYINMNPFFEKITGFSRDELIGNGFLNLNRIFTTRAQQSQQKIIKTLETIGEFEGEAIGQHKNGDEFPMWMHINSIVDEKQRKTHYVGIISDLTERKKNEQRLSYLANYDLLTDLPNRNFFKDHLHQLILQSTDDDSSFALLRLNLDRFRLLNDLLGAEGADQLLKQVAQRLSSYDARTGIIAHLGGDDFAIVLPHTEENQKELEQYCEKLLEVFETPFDIKAQEITVTISVGIAIFPEHGRQVDTISNYAENALQEAKRVGGNTIRFASKQLGIQSLERINLENALRKALSSEQFVVYYQAKFNAATQTIVGFEALVRWNHPTKGLIAPIQFIGLAEEMGIISALGEFVLDQSCAQIKKWQESGFDSLTVSVNVSAQQLQRGNFIATIDRILKKHQIDPSLLELEITETLLMDEPEKVRGILQEIKTRNISIALDDFGTGYSSLSYLGLYPIDVIKVDRSFVMHMTSNHEQRAIVRAILAMSHSLNMKVVAEGVETIEQAQLLRAEGCDLLQGFLLSKPLPAFEATLLLINAMSTPLITI</sequence>
<dbReference type="Pfam" id="PF13426">
    <property type="entry name" value="PAS_9"/>
    <property type="match status" value="1"/>
</dbReference>
<dbReference type="SUPFAM" id="SSF141868">
    <property type="entry name" value="EAL domain-like"/>
    <property type="match status" value="1"/>
</dbReference>
<name>A0A345P6V4_9GAMM</name>
<evidence type="ECO:0000256" key="3">
    <source>
        <dbReference type="SAM" id="Phobius"/>
    </source>
</evidence>
<keyword evidence="2" id="KW-0973">c-di-GMP</keyword>
<dbReference type="SMART" id="SM00267">
    <property type="entry name" value="GGDEF"/>
    <property type="match status" value="1"/>
</dbReference>
<dbReference type="SMART" id="SM00052">
    <property type="entry name" value="EAL"/>
    <property type="match status" value="1"/>
</dbReference>
<feature type="transmembrane region" description="Helical" evidence="3">
    <location>
        <begin position="181"/>
        <end position="197"/>
    </location>
</feature>
<keyword evidence="3" id="KW-0472">Membrane</keyword>
<evidence type="ECO:0000259" key="6">
    <source>
        <dbReference type="PROSITE" id="PS50883"/>
    </source>
</evidence>
<feature type="transmembrane region" description="Helical" evidence="3">
    <location>
        <begin position="125"/>
        <end position="144"/>
    </location>
</feature>
<evidence type="ECO:0000259" key="5">
    <source>
        <dbReference type="PROSITE" id="PS50113"/>
    </source>
</evidence>
<dbReference type="FunFam" id="3.20.20.450:FF:000001">
    <property type="entry name" value="Cyclic di-GMP phosphodiesterase yahA"/>
    <property type="match status" value="1"/>
</dbReference>
<dbReference type="PROSITE" id="PS50887">
    <property type="entry name" value="GGDEF"/>
    <property type="match status" value="1"/>
</dbReference>
<dbReference type="CDD" id="cd01949">
    <property type="entry name" value="GGDEF"/>
    <property type="match status" value="1"/>
</dbReference>
<dbReference type="InterPro" id="IPR001633">
    <property type="entry name" value="EAL_dom"/>
</dbReference>
<accession>A0A345P6V4</accession>
<keyword evidence="9" id="KW-1185">Reference proteome</keyword>
<protein>
    <recommendedName>
        <fullName evidence="1">cyclic-guanylate-specific phosphodiesterase</fullName>
        <ecNumber evidence="1">3.1.4.52</ecNumber>
    </recommendedName>
</protein>
<feature type="transmembrane region" description="Helical" evidence="3">
    <location>
        <begin position="88"/>
        <end position="110"/>
    </location>
</feature>
<dbReference type="InterPro" id="IPR000700">
    <property type="entry name" value="PAS-assoc_C"/>
</dbReference>
<feature type="transmembrane region" description="Helical" evidence="3">
    <location>
        <begin position="56"/>
        <end position="76"/>
    </location>
</feature>
<evidence type="ECO:0000256" key="2">
    <source>
        <dbReference type="ARBA" id="ARBA00022636"/>
    </source>
</evidence>
<dbReference type="RefSeq" id="WP_114899123.1">
    <property type="nucleotide sequence ID" value="NZ_CP031222.1"/>
</dbReference>
<dbReference type="KEGG" id="mbah:HYN46_09275"/>
<evidence type="ECO:0000313" key="8">
    <source>
        <dbReference type="EMBL" id="AXI03013.1"/>
    </source>
</evidence>
<dbReference type="NCBIfam" id="TIGR00229">
    <property type="entry name" value="sensory_box"/>
    <property type="match status" value="2"/>
</dbReference>
<feature type="domain" description="PAC" evidence="5">
    <location>
        <begin position="473"/>
        <end position="527"/>
    </location>
</feature>
<dbReference type="PROSITE" id="PS50883">
    <property type="entry name" value="EAL"/>
    <property type="match status" value="1"/>
</dbReference>
<dbReference type="CDD" id="cd00130">
    <property type="entry name" value="PAS"/>
    <property type="match status" value="2"/>
</dbReference>
<dbReference type="PROSITE" id="PS50113">
    <property type="entry name" value="PAC"/>
    <property type="match status" value="1"/>
</dbReference>